<evidence type="ECO:0000313" key="1">
    <source>
        <dbReference type="EMBL" id="KIM52150.1"/>
    </source>
</evidence>
<proteinExistence type="predicted"/>
<dbReference type="InParanoid" id="A0A0C3CUD4"/>
<evidence type="ECO:0000313" key="2">
    <source>
        <dbReference type="Proteomes" id="UP000053989"/>
    </source>
</evidence>
<dbReference type="Proteomes" id="UP000053989">
    <property type="component" value="Unassembled WGS sequence"/>
</dbReference>
<protein>
    <submittedName>
        <fullName evidence="1">Uncharacterized protein</fullName>
    </submittedName>
</protein>
<accession>A0A0C3CUD4</accession>
<organism evidence="1 2">
    <name type="scientific">Scleroderma citrinum Foug A</name>
    <dbReference type="NCBI Taxonomy" id="1036808"/>
    <lineage>
        <taxon>Eukaryota</taxon>
        <taxon>Fungi</taxon>
        <taxon>Dikarya</taxon>
        <taxon>Basidiomycota</taxon>
        <taxon>Agaricomycotina</taxon>
        <taxon>Agaricomycetes</taxon>
        <taxon>Agaricomycetidae</taxon>
        <taxon>Boletales</taxon>
        <taxon>Sclerodermatineae</taxon>
        <taxon>Sclerodermataceae</taxon>
        <taxon>Scleroderma</taxon>
    </lineage>
</organism>
<name>A0A0C3CUD4_9AGAM</name>
<reference evidence="2" key="2">
    <citation type="submission" date="2015-01" db="EMBL/GenBank/DDBJ databases">
        <title>Evolutionary Origins and Diversification of the Mycorrhizal Mutualists.</title>
        <authorList>
            <consortium name="DOE Joint Genome Institute"/>
            <consortium name="Mycorrhizal Genomics Consortium"/>
            <person name="Kohler A."/>
            <person name="Kuo A."/>
            <person name="Nagy L.G."/>
            <person name="Floudas D."/>
            <person name="Copeland A."/>
            <person name="Barry K.W."/>
            <person name="Cichocki N."/>
            <person name="Veneault-Fourrey C."/>
            <person name="LaButti K."/>
            <person name="Lindquist E.A."/>
            <person name="Lipzen A."/>
            <person name="Lundell T."/>
            <person name="Morin E."/>
            <person name="Murat C."/>
            <person name="Riley R."/>
            <person name="Ohm R."/>
            <person name="Sun H."/>
            <person name="Tunlid A."/>
            <person name="Henrissat B."/>
            <person name="Grigoriev I.V."/>
            <person name="Hibbett D.S."/>
            <person name="Martin F."/>
        </authorList>
    </citation>
    <scope>NUCLEOTIDE SEQUENCE [LARGE SCALE GENOMIC DNA]</scope>
    <source>
        <strain evidence="2">Foug A</strain>
    </source>
</reference>
<dbReference type="AlphaFoldDB" id="A0A0C3CUD4"/>
<dbReference type="HOGENOM" id="CLU_2400965_0_0_1"/>
<gene>
    <name evidence="1" type="ORF">SCLCIDRAFT_581013</name>
</gene>
<dbReference type="EMBL" id="KN822222">
    <property type="protein sequence ID" value="KIM52150.1"/>
    <property type="molecule type" value="Genomic_DNA"/>
</dbReference>
<dbReference type="OrthoDB" id="3063162at2759"/>
<keyword evidence="2" id="KW-1185">Reference proteome</keyword>
<reference evidence="1 2" key="1">
    <citation type="submission" date="2014-04" db="EMBL/GenBank/DDBJ databases">
        <authorList>
            <consortium name="DOE Joint Genome Institute"/>
            <person name="Kuo A."/>
            <person name="Kohler A."/>
            <person name="Nagy L.G."/>
            <person name="Floudas D."/>
            <person name="Copeland A."/>
            <person name="Barry K.W."/>
            <person name="Cichocki N."/>
            <person name="Veneault-Fourrey C."/>
            <person name="LaButti K."/>
            <person name="Lindquist E.A."/>
            <person name="Lipzen A."/>
            <person name="Lundell T."/>
            <person name="Morin E."/>
            <person name="Murat C."/>
            <person name="Sun H."/>
            <person name="Tunlid A."/>
            <person name="Henrissat B."/>
            <person name="Grigoriev I.V."/>
            <person name="Hibbett D.S."/>
            <person name="Martin F."/>
            <person name="Nordberg H.P."/>
            <person name="Cantor M.N."/>
            <person name="Hua S.X."/>
        </authorList>
    </citation>
    <scope>NUCLEOTIDE SEQUENCE [LARGE SCALE GENOMIC DNA]</scope>
    <source>
        <strain evidence="1 2">Foug A</strain>
    </source>
</reference>
<sequence length="93" mass="10809">MSRRASTDRLLGDVDINPDCEQYSSSADINTFNAVLGNPERRRKIERRLLWKLDLRLSFLILVSLMNFPMRCPQTLDTRQVLHGCKDSKMILN</sequence>